<evidence type="ECO:0000256" key="6">
    <source>
        <dbReference type="ARBA" id="ARBA00023125"/>
    </source>
</evidence>
<dbReference type="GO" id="GO:0006310">
    <property type="term" value="P:DNA recombination"/>
    <property type="evidence" value="ECO:0007669"/>
    <property type="project" value="UniProtKB-KW"/>
</dbReference>
<feature type="domain" description="Probable transposase IS891/IS1136/IS1341" evidence="8">
    <location>
        <begin position="171"/>
        <end position="282"/>
    </location>
</feature>
<evidence type="ECO:0000313" key="12">
    <source>
        <dbReference type="Proteomes" id="UP000295472"/>
    </source>
</evidence>
<dbReference type="PANTHER" id="PTHR30405:SF25">
    <property type="entry name" value="RNA-GUIDED DNA ENDONUCLEASE INSQ-RELATED"/>
    <property type="match status" value="1"/>
</dbReference>
<keyword evidence="5" id="KW-0862">Zinc</keyword>
<proteinExistence type="inferred from homology"/>
<comment type="similarity">
    <text evidence="2">In the N-terminal section; belongs to the transposase 2 family.</text>
</comment>
<dbReference type="InterPro" id="IPR021027">
    <property type="entry name" value="Transposase_put_HTH"/>
</dbReference>
<dbReference type="InterPro" id="IPR001959">
    <property type="entry name" value="Transposase"/>
</dbReference>
<feature type="domain" description="Transposase putative helix-turn-helix" evidence="10">
    <location>
        <begin position="9"/>
        <end position="46"/>
    </location>
</feature>
<sequence length="373" mass="43690">MTGKKIIREKGYKFRLYPNKKQKILINKSVGCTRYVYNHFLSKAKEDKYKTYTEYSKQLTQLKRELMWLKEPDKFALQNALKDLDKAFNNFFSGKYDFPQFKSKKNIKNSYRTNKFVRKSGTTNIEIKDNKIKLPKLGWVKFSKSQKVKGKILNVTVTKTNTDKYFISIAVKEEIKKFPEVDKKIGIDLGLKEFAITSDGEKKANPRVLNKYEKKIARLNRSLARKEKGSNNWYKTKKKLAKVHEKMANIRLDFLHKFSTKLIEENQLIAVETLEVKNMLKNSNLAKSISDVSWSKFIEILTYKAKWYGRDLIKIDTFFASSQLCNNCGYKNEEVKDLKIRNWKCSECGKVHDRDINASKNILDEGLKMQKAS</sequence>
<dbReference type="RefSeq" id="WP_091711146.1">
    <property type="nucleotide sequence ID" value="NZ_QBKJ01000001.1"/>
</dbReference>
<protein>
    <submittedName>
        <fullName evidence="11">Putative transposase</fullName>
    </submittedName>
</protein>
<keyword evidence="3" id="KW-0815">Transposition</keyword>
<evidence type="ECO:0000256" key="1">
    <source>
        <dbReference type="ARBA" id="ARBA00008761"/>
    </source>
</evidence>
<evidence type="ECO:0000256" key="4">
    <source>
        <dbReference type="ARBA" id="ARBA00022723"/>
    </source>
</evidence>
<evidence type="ECO:0000256" key="3">
    <source>
        <dbReference type="ARBA" id="ARBA00022578"/>
    </source>
</evidence>
<keyword evidence="4" id="KW-0479">Metal-binding</keyword>
<dbReference type="GO" id="GO:0032196">
    <property type="term" value="P:transposition"/>
    <property type="evidence" value="ECO:0007669"/>
    <property type="project" value="UniProtKB-KW"/>
</dbReference>
<dbReference type="GO" id="GO:0046872">
    <property type="term" value="F:metal ion binding"/>
    <property type="evidence" value="ECO:0007669"/>
    <property type="project" value="UniProtKB-KW"/>
</dbReference>
<dbReference type="Pfam" id="PF07282">
    <property type="entry name" value="Cas12f1-like_TNB"/>
    <property type="match status" value="1"/>
</dbReference>
<evidence type="ECO:0000259" key="10">
    <source>
        <dbReference type="Pfam" id="PF12323"/>
    </source>
</evidence>
<evidence type="ECO:0000256" key="7">
    <source>
        <dbReference type="ARBA" id="ARBA00023172"/>
    </source>
</evidence>
<dbReference type="NCBIfam" id="NF038281">
    <property type="entry name" value="IS200_TnpB"/>
    <property type="match status" value="1"/>
</dbReference>
<evidence type="ECO:0000259" key="8">
    <source>
        <dbReference type="Pfam" id="PF01385"/>
    </source>
</evidence>
<dbReference type="InterPro" id="IPR053522">
    <property type="entry name" value="RNA-guided_endonuclease_TnpB"/>
</dbReference>
<dbReference type="InterPro" id="IPR051399">
    <property type="entry name" value="RNA-guided_DNA_endo/Transpos"/>
</dbReference>
<comment type="similarity">
    <text evidence="1">In the C-terminal section; belongs to the transposase 35 family.</text>
</comment>
<comment type="caution">
    <text evidence="11">The sequence shown here is derived from an EMBL/GenBank/DDBJ whole genome shotgun (WGS) entry which is preliminary data.</text>
</comment>
<dbReference type="InterPro" id="IPR010095">
    <property type="entry name" value="Cas12f1-like_TNB"/>
</dbReference>
<dbReference type="EMBL" id="SOEF01000091">
    <property type="protein sequence ID" value="TDX34336.1"/>
    <property type="molecule type" value="Genomic_DNA"/>
</dbReference>
<dbReference type="Proteomes" id="UP000295472">
    <property type="component" value="Unassembled WGS sequence"/>
</dbReference>
<dbReference type="NCBIfam" id="NF040570">
    <property type="entry name" value="guided_TnpB"/>
    <property type="match status" value="1"/>
</dbReference>
<accession>A0A4R8G2I3</accession>
<dbReference type="NCBIfam" id="TIGR01766">
    <property type="entry name" value="IS200/IS605 family accessory protein TnpB-like domain"/>
    <property type="match status" value="1"/>
</dbReference>
<dbReference type="GO" id="GO:0003677">
    <property type="term" value="F:DNA binding"/>
    <property type="evidence" value="ECO:0007669"/>
    <property type="project" value="UniProtKB-KW"/>
</dbReference>
<name>A0A4R8G2I3_9FIRM</name>
<evidence type="ECO:0000256" key="2">
    <source>
        <dbReference type="ARBA" id="ARBA00011044"/>
    </source>
</evidence>
<evidence type="ECO:0000259" key="9">
    <source>
        <dbReference type="Pfam" id="PF07282"/>
    </source>
</evidence>
<reference evidence="11 12" key="1">
    <citation type="submission" date="2019-03" db="EMBL/GenBank/DDBJ databases">
        <title>Subsurface microbial communities from deep shales in Ohio and West Virginia, USA.</title>
        <authorList>
            <person name="Wrighton K."/>
        </authorList>
    </citation>
    <scope>NUCLEOTIDE SEQUENCE [LARGE SCALE GENOMIC DNA]</scope>
    <source>
        <strain evidence="11 12">DSMZ 11287</strain>
    </source>
</reference>
<keyword evidence="6" id="KW-0238">DNA-binding</keyword>
<dbReference type="Pfam" id="PF12323">
    <property type="entry name" value="HTH_OrfB_IS605"/>
    <property type="match status" value="1"/>
</dbReference>
<evidence type="ECO:0000313" key="11">
    <source>
        <dbReference type="EMBL" id="TDX34336.1"/>
    </source>
</evidence>
<dbReference type="Pfam" id="PF01385">
    <property type="entry name" value="OrfB_IS605"/>
    <property type="match status" value="1"/>
</dbReference>
<dbReference type="GeneID" id="57014112"/>
<feature type="domain" description="Cas12f1-like TNB" evidence="9">
    <location>
        <begin position="294"/>
        <end position="362"/>
    </location>
</feature>
<gene>
    <name evidence="11" type="ORF">C7954_1911</name>
</gene>
<organism evidence="11 12">
    <name type="scientific">Halanaerobium congolense</name>
    <dbReference type="NCBI Taxonomy" id="54121"/>
    <lineage>
        <taxon>Bacteria</taxon>
        <taxon>Bacillati</taxon>
        <taxon>Bacillota</taxon>
        <taxon>Clostridia</taxon>
        <taxon>Halanaerobiales</taxon>
        <taxon>Halanaerobiaceae</taxon>
        <taxon>Halanaerobium</taxon>
    </lineage>
</organism>
<keyword evidence="7" id="KW-0233">DNA recombination</keyword>
<dbReference type="AlphaFoldDB" id="A0A4R8G2I3"/>
<dbReference type="PANTHER" id="PTHR30405">
    <property type="entry name" value="TRANSPOSASE"/>
    <property type="match status" value="1"/>
</dbReference>
<evidence type="ECO:0000256" key="5">
    <source>
        <dbReference type="ARBA" id="ARBA00022833"/>
    </source>
</evidence>